<dbReference type="Pfam" id="PF08909">
    <property type="entry name" value="DUF1854"/>
    <property type="match status" value="1"/>
</dbReference>
<dbReference type="Proteomes" id="UP000318294">
    <property type="component" value="Unassembled WGS sequence"/>
</dbReference>
<dbReference type="EMBL" id="VJON01000007">
    <property type="protein sequence ID" value="TSE35532.1"/>
    <property type="molecule type" value="Genomic_DNA"/>
</dbReference>
<dbReference type="AlphaFoldDB" id="A0A554XI78"/>
<organism evidence="2 3">
    <name type="scientific">Tepidimonas charontis</name>
    <dbReference type="NCBI Taxonomy" id="2267262"/>
    <lineage>
        <taxon>Bacteria</taxon>
        <taxon>Pseudomonadati</taxon>
        <taxon>Pseudomonadota</taxon>
        <taxon>Betaproteobacteria</taxon>
        <taxon>Burkholderiales</taxon>
        <taxon>Tepidimonas</taxon>
    </lineage>
</organism>
<comment type="caution">
    <text evidence="2">The sequence shown here is derived from an EMBL/GenBank/DDBJ whole genome shotgun (WGS) entry which is preliminary data.</text>
</comment>
<accession>A0A554XI78</accession>
<gene>
    <name evidence="2" type="ORF">Tchar_00728</name>
</gene>
<keyword evidence="3" id="KW-1185">Reference proteome</keyword>
<reference evidence="2 3" key="1">
    <citation type="submission" date="2019-07" db="EMBL/GenBank/DDBJ databases">
        <title>Tepidimonas charontis SPSP-6 draft genome.</title>
        <authorList>
            <person name="Da Costa M.S."/>
            <person name="Froufe H.J.C."/>
            <person name="Egas C."/>
            <person name="Albuquerque L."/>
        </authorList>
    </citation>
    <scope>NUCLEOTIDE SEQUENCE [LARGE SCALE GENOMIC DNA]</scope>
    <source>
        <strain evidence="2 3">SPSP-6</strain>
    </source>
</reference>
<evidence type="ECO:0000259" key="1">
    <source>
        <dbReference type="Pfam" id="PF08909"/>
    </source>
</evidence>
<evidence type="ECO:0000313" key="2">
    <source>
        <dbReference type="EMBL" id="TSE35532.1"/>
    </source>
</evidence>
<dbReference type="InterPro" id="IPR015005">
    <property type="entry name" value="DUF1854"/>
</dbReference>
<proteinExistence type="predicted"/>
<feature type="domain" description="DUF1854" evidence="1">
    <location>
        <begin position="43"/>
        <end position="169"/>
    </location>
</feature>
<name>A0A554XI78_9BURK</name>
<protein>
    <recommendedName>
        <fullName evidence="1">DUF1854 domain-containing protein</fullName>
    </recommendedName>
</protein>
<dbReference type="RefSeq" id="WP_236640168.1">
    <property type="nucleotide sequence ID" value="NZ_VJON01000007.1"/>
</dbReference>
<evidence type="ECO:0000313" key="3">
    <source>
        <dbReference type="Proteomes" id="UP000318294"/>
    </source>
</evidence>
<sequence length="170" mass="19201">MSGDMQLSGEAQTVHAALDTRLRRTPSGLLEWCDDAGQWIGPVVAVRAFPIQAPNEHIGLIGPDGRELAHIARLDALVQPVRSLIEAALAEREFLPRILRLREVSSFATPSTWTVETDRGPTRFVLKGEEDIRRVARDVLLIQDSHGVQYLIREPQKLDRHSRRLLDRFL</sequence>